<keyword evidence="1" id="KW-0812">Transmembrane</keyword>
<name>A0AAJ6NVH3_9CYAN</name>
<organism evidence="2 3">
    <name type="scientific">Halotia branconii CENA392</name>
    <dbReference type="NCBI Taxonomy" id="1539056"/>
    <lineage>
        <taxon>Bacteria</taxon>
        <taxon>Bacillati</taxon>
        <taxon>Cyanobacteriota</taxon>
        <taxon>Cyanophyceae</taxon>
        <taxon>Nostocales</taxon>
        <taxon>Nodulariaceae</taxon>
        <taxon>Halotia</taxon>
    </lineage>
</organism>
<reference evidence="2 3" key="1">
    <citation type="journal article" date="2023" name="Limnol Oceanogr Lett">
        <title>Environmental adaptations by the intertidal Antarctic cyanobacterium Halotia branconii CENA392 as revealed using long-read genome sequencing.</title>
        <authorList>
            <person name="Dextro R.B."/>
            <person name="Delbaje E."/>
            <person name="Freitas P.N.N."/>
            <person name="Geraldes V."/>
            <person name="Pinto E."/>
            <person name="Long P.F."/>
            <person name="Fiore M.F."/>
        </authorList>
    </citation>
    <scope>NUCLEOTIDE SEQUENCE [LARGE SCALE GENOMIC DNA]</scope>
    <source>
        <strain evidence="2 3">CENA392</strain>
    </source>
</reference>
<evidence type="ECO:0000256" key="1">
    <source>
        <dbReference type="SAM" id="Phobius"/>
    </source>
</evidence>
<dbReference type="KEGG" id="hbq:QI031_07180"/>
<proteinExistence type="predicted"/>
<keyword evidence="1" id="KW-0472">Membrane</keyword>
<dbReference type="EMBL" id="CP124543">
    <property type="protein sequence ID" value="WGV27263.1"/>
    <property type="molecule type" value="Genomic_DNA"/>
</dbReference>
<dbReference type="Proteomes" id="UP001223520">
    <property type="component" value="Chromosome"/>
</dbReference>
<gene>
    <name evidence="2" type="ORF">QI031_07180</name>
</gene>
<dbReference type="AlphaFoldDB" id="A0AAJ6NVH3"/>
<keyword evidence="3" id="KW-1185">Reference proteome</keyword>
<accession>A0AAJ6NVH3</accession>
<sequence length="80" mass="9396">MMKTELKNKQNRLLKWASKGLKYFLLALLGCAIAFVVSHAFNIVFMIKLLQSLELWTWFFRIAVFLFCLFAIAMMIESWG</sequence>
<protein>
    <submittedName>
        <fullName evidence="2">Uncharacterized protein</fullName>
    </submittedName>
</protein>
<dbReference type="RefSeq" id="WP_281484502.1">
    <property type="nucleotide sequence ID" value="NZ_CP124543.1"/>
</dbReference>
<keyword evidence="1" id="KW-1133">Transmembrane helix</keyword>
<feature type="transmembrane region" description="Helical" evidence="1">
    <location>
        <begin position="56"/>
        <end position="76"/>
    </location>
</feature>
<evidence type="ECO:0000313" key="2">
    <source>
        <dbReference type="EMBL" id="WGV27263.1"/>
    </source>
</evidence>
<evidence type="ECO:0000313" key="3">
    <source>
        <dbReference type="Proteomes" id="UP001223520"/>
    </source>
</evidence>